<dbReference type="EMBL" id="FSRA01000001">
    <property type="protein sequence ID" value="SIN80145.1"/>
    <property type="molecule type" value="Genomic_DNA"/>
</dbReference>
<proteinExistence type="predicted"/>
<sequence length="93" mass="10469">MYIWSLVLTMLTNNVVMQQLPSGEGTVCIQVPVMEQQKGTVQCTIYNEQQIPVRMIPLEGGHKKGVYTLQLHTLEAGNYTVNVQQLNLPVKLK</sequence>
<reference evidence="1 2" key="1">
    <citation type="submission" date="2016-11" db="EMBL/GenBank/DDBJ databases">
        <authorList>
            <person name="Jaros S."/>
            <person name="Januszkiewicz K."/>
            <person name="Wedrychowicz H."/>
        </authorList>
    </citation>
    <scope>NUCLEOTIDE SEQUENCE [LARGE SCALE GENOMIC DNA]</scope>
    <source>
        <strain evidence="1 2">DSM 24787</strain>
    </source>
</reference>
<evidence type="ECO:0000313" key="1">
    <source>
        <dbReference type="EMBL" id="SIN80145.1"/>
    </source>
</evidence>
<evidence type="ECO:0000313" key="2">
    <source>
        <dbReference type="Proteomes" id="UP000185003"/>
    </source>
</evidence>
<gene>
    <name evidence="1" type="ORF">SAMN04488055_1438</name>
</gene>
<name>A0A1N6EAS2_9BACT</name>
<dbReference type="Proteomes" id="UP000185003">
    <property type="component" value="Unassembled WGS sequence"/>
</dbReference>
<accession>A0A1N6EAS2</accession>
<dbReference type="AlphaFoldDB" id="A0A1N6EAS2"/>
<organism evidence="1 2">
    <name type="scientific">Chitinophaga niabensis</name>
    <dbReference type="NCBI Taxonomy" id="536979"/>
    <lineage>
        <taxon>Bacteria</taxon>
        <taxon>Pseudomonadati</taxon>
        <taxon>Bacteroidota</taxon>
        <taxon>Chitinophagia</taxon>
        <taxon>Chitinophagales</taxon>
        <taxon>Chitinophagaceae</taxon>
        <taxon>Chitinophaga</taxon>
    </lineage>
</organism>
<keyword evidence="2" id="KW-1185">Reference proteome</keyword>
<protein>
    <recommendedName>
        <fullName evidence="3">Por secretion system C-terminal sorting domain-containing protein</fullName>
    </recommendedName>
</protein>
<evidence type="ECO:0008006" key="3">
    <source>
        <dbReference type="Google" id="ProtNLM"/>
    </source>
</evidence>